<proteinExistence type="predicted"/>
<reference evidence="1 2" key="1">
    <citation type="submission" date="2018-04" db="EMBL/GenBank/DDBJ databases">
        <authorList>
            <person name="Vogel A."/>
        </authorList>
    </citation>
    <scope>NUCLEOTIDE SEQUENCE [LARGE SCALE GENOMIC DNA]</scope>
</reference>
<gene>
    <name evidence="1" type="ORF">CCAM_LOCUS40605</name>
</gene>
<keyword evidence="2" id="KW-1185">Reference proteome</keyword>
<dbReference type="AlphaFoldDB" id="A0A484ND43"/>
<protein>
    <submittedName>
        <fullName evidence="1">Uncharacterized protein</fullName>
    </submittedName>
</protein>
<name>A0A484ND43_9ASTE</name>
<dbReference type="EMBL" id="OOIL02006630">
    <property type="protein sequence ID" value="VFQ98829.1"/>
    <property type="molecule type" value="Genomic_DNA"/>
</dbReference>
<evidence type="ECO:0000313" key="2">
    <source>
        <dbReference type="Proteomes" id="UP000595140"/>
    </source>
</evidence>
<organism evidence="1 2">
    <name type="scientific">Cuscuta campestris</name>
    <dbReference type="NCBI Taxonomy" id="132261"/>
    <lineage>
        <taxon>Eukaryota</taxon>
        <taxon>Viridiplantae</taxon>
        <taxon>Streptophyta</taxon>
        <taxon>Embryophyta</taxon>
        <taxon>Tracheophyta</taxon>
        <taxon>Spermatophyta</taxon>
        <taxon>Magnoliopsida</taxon>
        <taxon>eudicotyledons</taxon>
        <taxon>Gunneridae</taxon>
        <taxon>Pentapetalae</taxon>
        <taxon>asterids</taxon>
        <taxon>lamiids</taxon>
        <taxon>Solanales</taxon>
        <taxon>Convolvulaceae</taxon>
        <taxon>Cuscuteae</taxon>
        <taxon>Cuscuta</taxon>
        <taxon>Cuscuta subgen. Grammica</taxon>
        <taxon>Cuscuta sect. Cleistogrammica</taxon>
    </lineage>
</organism>
<evidence type="ECO:0000313" key="1">
    <source>
        <dbReference type="EMBL" id="VFQ98829.1"/>
    </source>
</evidence>
<sequence>MVKYYTEPLVQHLTIQKLPNSPLKNKPNCSNPPPINGNSLQIVFHNAPASEFGTESPEKQANNHSFGCLRRPEWLSASYPVL</sequence>
<accession>A0A484ND43</accession>
<dbReference type="Proteomes" id="UP000595140">
    <property type="component" value="Unassembled WGS sequence"/>
</dbReference>